<evidence type="ECO:0000313" key="2">
    <source>
        <dbReference type="Proteomes" id="UP000027195"/>
    </source>
</evidence>
<dbReference type="EMBL" id="KL198036">
    <property type="protein sequence ID" value="KDQ14625.1"/>
    <property type="molecule type" value="Genomic_DNA"/>
</dbReference>
<organism evidence="1 2">
    <name type="scientific">Botryobasidium botryosum (strain FD-172 SS1)</name>
    <dbReference type="NCBI Taxonomy" id="930990"/>
    <lineage>
        <taxon>Eukaryota</taxon>
        <taxon>Fungi</taxon>
        <taxon>Dikarya</taxon>
        <taxon>Basidiomycota</taxon>
        <taxon>Agaricomycotina</taxon>
        <taxon>Agaricomycetes</taxon>
        <taxon>Cantharellales</taxon>
        <taxon>Botryobasidiaceae</taxon>
        <taxon>Botryobasidium</taxon>
    </lineage>
</organism>
<reference evidence="2" key="1">
    <citation type="journal article" date="2014" name="Proc. Natl. Acad. Sci. U.S.A.">
        <title>Extensive sampling of basidiomycete genomes demonstrates inadequacy of the white-rot/brown-rot paradigm for wood decay fungi.</title>
        <authorList>
            <person name="Riley R."/>
            <person name="Salamov A.A."/>
            <person name="Brown D.W."/>
            <person name="Nagy L.G."/>
            <person name="Floudas D."/>
            <person name="Held B.W."/>
            <person name="Levasseur A."/>
            <person name="Lombard V."/>
            <person name="Morin E."/>
            <person name="Otillar R."/>
            <person name="Lindquist E.A."/>
            <person name="Sun H."/>
            <person name="LaButti K.M."/>
            <person name="Schmutz J."/>
            <person name="Jabbour D."/>
            <person name="Luo H."/>
            <person name="Baker S.E."/>
            <person name="Pisabarro A.G."/>
            <person name="Walton J.D."/>
            <person name="Blanchette R.A."/>
            <person name="Henrissat B."/>
            <person name="Martin F."/>
            <person name="Cullen D."/>
            <person name="Hibbett D.S."/>
            <person name="Grigoriev I.V."/>
        </authorList>
    </citation>
    <scope>NUCLEOTIDE SEQUENCE [LARGE SCALE GENOMIC DNA]</scope>
    <source>
        <strain evidence="2">FD-172 SS1</strain>
    </source>
</reference>
<keyword evidence="2" id="KW-1185">Reference proteome</keyword>
<dbReference type="InParanoid" id="A0A067MIR6"/>
<dbReference type="HOGENOM" id="CLU_1094109_0_0_1"/>
<protein>
    <recommendedName>
        <fullName evidence="3">F-box domain-containing protein</fullName>
    </recommendedName>
</protein>
<evidence type="ECO:0008006" key="3">
    <source>
        <dbReference type="Google" id="ProtNLM"/>
    </source>
</evidence>
<gene>
    <name evidence="1" type="ORF">BOTBODRAFT_174497</name>
</gene>
<proteinExistence type="predicted"/>
<accession>A0A067MIR6</accession>
<sequence length="254" mass="28378">MLLLELDYYDVLREIVLFVQGSRSLLALALTCRTLRRRDIIIPDVLFARVTLSRRSSRAQVASFEASIEAEGSTAGNAVLYFKNSCGTWGSRWIGLGWSHALQRMPNLRSLDVRLPYMESTPHFFRQLVIGATNLQSLTLANYEPACDDSPLGDLGGLRRLSIDFLGGPGHSEYFLTRDSALGRALLNFRDTLKELSLDSIRWNLDANDPLPHASSRLVLGGRPFMWPHVTKLHLKNVSIASVKNQIAMEHSVG</sequence>
<name>A0A067MIR6_BOTB1</name>
<dbReference type="Proteomes" id="UP000027195">
    <property type="component" value="Unassembled WGS sequence"/>
</dbReference>
<dbReference type="AlphaFoldDB" id="A0A067MIR6"/>
<evidence type="ECO:0000313" key="1">
    <source>
        <dbReference type="EMBL" id="KDQ14625.1"/>
    </source>
</evidence>